<dbReference type="GO" id="GO:0030246">
    <property type="term" value="F:carbohydrate binding"/>
    <property type="evidence" value="ECO:0007669"/>
    <property type="project" value="UniProtKB-UniRule"/>
</dbReference>
<evidence type="ECO:0000256" key="3">
    <source>
        <dbReference type="ARBA" id="ARBA00023235"/>
    </source>
</evidence>
<dbReference type="PIRSF" id="PIRSF016020">
    <property type="entry name" value="PHexose_mutarotase"/>
    <property type="match status" value="1"/>
</dbReference>
<dbReference type="EMBL" id="SMDC01000001">
    <property type="protein sequence ID" value="TCW39642.1"/>
    <property type="molecule type" value="Genomic_DNA"/>
</dbReference>
<dbReference type="SUPFAM" id="SSF74650">
    <property type="entry name" value="Galactose mutarotase-like"/>
    <property type="match status" value="1"/>
</dbReference>
<evidence type="ECO:0000256" key="2">
    <source>
        <dbReference type="ARBA" id="ARBA00005866"/>
    </source>
</evidence>
<dbReference type="InterPro" id="IPR008183">
    <property type="entry name" value="Aldose_1/G6P_1-epimerase"/>
</dbReference>
<dbReference type="AlphaFoldDB" id="A0A4R4AJR6"/>
<dbReference type="PANTHER" id="PTHR11122:SF13">
    <property type="entry name" value="GLUCOSE-6-PHOSPHATE 1-EPIMERASE"/>
    <property type="match status" value="1"/>
</dbReference>
<comment type="caution">
    <text evidence="5">The sequence shown here is derived from an EMBL/GenBank/DDBJ whole genome shotgun (WGS) entry which is preliminary data.</text>
</comment>
<dbReference type="InterPro" id="IPR011013">
    <property type="entry name" value="Gal_mutarotase_sf_dom"/>
</dbReference>
<dbReference type="CDD" id="cd09020">
    <property type="entry name" value="D-hex-6-P-epi_like"/>
    <property type="match status" value="1"/>
</dbReference>
<evidence type="ECO:0000256" key="4">
    <source>
        <dbReference type="PIRNR" id="PIRNR016020"/>
    </source>
</evidence>
<proteinExistence type="inferred from homology"/>
<dbReference type="Gene3D" id="2.70.98.10">
    <property type="match status" value="1"/>
</dbReference>
<sequence>MGEVGEAVCAGVRLVATAAGDLLARIETPLAEALVSVRRAQVLAYRPRGCAEDLLFVGSRAAFRPGRERMGGVPLCWPWFGVDPDGGPIHGFARTADWRLLDCAPQSDGAVRLRLVPESGALAAWPHPCALLLEIRIGATLGLTLETRNEADHPWTLTQGLHTYLRIGASDRVRLHGLDGRCYLDKARGAPVAPCRQQGPVSAGGEEVNRIYLDAPGPLWLDDPVLGRRIRVRARGSRTWVVWNPGATEIHRFADDLAPEDARRFLCVETVNTASETLNLAPGAASRIGADYQIETL</sequence>
<dbReference type="Proteomes" id="UP000295247">
    <property type="component" value="Unassembled WGS sequence"/>
</dbReference>
<dbReference type="GO" id="GO:0005975">
    <property type="term" value="P:carbohydrate metabolic process"/>
    <property type="evidence" value="ECO:0007669"/>
    <property type="project" value="InterPro"/>
</dbReference>
<comment type="catalytic activity">
    <reaction evidence="1">
        <text>alpha-D-glucose 6-phosphate = beta-D-glucose 6-phosphate</text>
        <dbReference type="Rhea" id="RHEA:16249"/>
        <dbReference type="ChEBI" id="CHEBI:58225"/>
        <dbReference type="ChEBI" id="CHEBI:58247"/>
        <dbReference type="EC" id="5.1.3.15"/>
    </reaction>
</comment>
<reference evidence="5 6" key="1">
    <citation type="submission" date="2019-03" db="EMBL/GenBank/DDBJ databases">
        <title>Genomic Encyclopedia of Type Strains, Phase IV (KMG-IV): sequencing the most valuable type-strain genomes for metagenomic binning, comparative biology and taxonomic classification.</title>
        <authorList>
            <person name="Goeker M."/>
        </authorList>
    </citation>
    <scope>NUCLEOTIDE SEQUENCE [LARGE SCALE GENOMIC DNA]</scope>
    <source>
        <strain evidence="5 6">DSM 203</strain>
    </source>
</reference>
<keyword evidence="3 4" id="KW-0413">Isomerase</keyword>
<dbReference type="GO" id="GO:0047938">
    <property type="term" value="F:glucose-6-phosphate 1-epimerase activity"/>
    <property type="evidence" value="ECO:0007669"/>
    <property type="project" value="UniProtKB-UniRule"/>
</dbReference>
<name>A0A4R4AJR6_MARGR</name>
<dbReference type="EC" id="5.1.3.15" evidence="4"/>
<organism evidence="5 6">
    <name type="scientific">Marichromatium gracile</name>
    <name type="common">Chromatium gracile</name>
    <dbReference type="NCBI Taxonomy" id="1048"/>
    <lineage>
        <taxon>Bacteria</taxon>
        <taxon>Pseudomonadati</taxon>
        <taxon>Pseudomonadota</taxon>
        <taxon>Gammaproteobacteria</taxon>
        <taxon>Chromatiales</taxon>
        <taxon>Chromatiaceae</taxon>
        <taxon>Marichromatium</taxon>
    </lineage>
</organism>
<dbReference type="InterPro" id="IPR014718">
    <property type="entry name" value="GH-type_carb-bd"/>
</dbReference>
<evidence type="ECO:0000256" key="1">
    <source>
        <dbReference type="ARBA" id="ARBA00001096"/>
    </source>
</evidence>
<protein>
    <recommendedName>
        <fullName evidence="4">Putative glucose-6-phosphate 1-epimerase</fullName>
        <ecNumber evidence="4">5.1.3.15</ecNumber>
    </recommendedName>
</protein>
<dbReference type="Pfam" id="PF01263">
    <property type="entry name" value="Aldose_epim"/>
    <property type="match status" value="1"/>
</dbReference>
<evidence type="ECO:0000313" key="6">
    <source>
        <dbReference type="Proteomes" id="UP000295247"/>
    </source>
</evidence>
<gene>
    <name evidence="5" type="ORF">EDC29_10154</name>
</gene>
<dbReference type="RefSeq" id="WP_165913400.1">
    <property type="nucleotide sequence ID" value="NZ_SMDC01000001.1"/>
</dbReference>
<accession>A0A4R4AJR6</accession>
<comment type="similarity">
    <text evidence="2 4">Belongs to the glucose-6-phosphate 1-epimerase family.</text>
</comment>
<evidence type="ECO:0000313" key="5">
    <source>
        <dbReference type="EMBL" id="TCW39642.1"/>
    </source>
</evidence>
<dbReference type="InterPro" id="IPR025532">
    <property type="entry name" value="G6P_1-epimerase"/>
</dbReference>
<dbReference type="PANTHER" id="PTHR11122">
    <property type="entry name" value="APOSPORY-ASSOCIATED PROTEIN C-RELATED"/>
    <property type="match status" value="1"/>
</dbReference>